<organism evidence="2 3">
    <name type="scientific">Paenibacillus chartarius</name>
    <dbReference type="NCBI Taxonomy" id="747481"/>
    <lineage>
        <taxon>Bacteria</taxon>
        <taxon>Bacillati</taxon>
        <taxon>Bacillota</taxon>
        <taxon>Bacilli</taxon>
        <taxon>Bacillales</taxon>
        <taxon>Paenibacillaceae</taxon>
        <taxon>Paenibacillus</taxon>
    </lineage>
</organism>
<dbReference type="EMBL" id="JBHLWN010000077">
    <property type="protein sequence ID" value="MFC0214962.1"/>
    <property type="molecule type" value="Genomic_DNA"/>
</dbReference>
<sequence>MKQAKWLVILLSFSIALTGCTIKETPAPVQAEAPQSETTAEEAVRSLVESFGGKLQRVSLLAPKDVVSKSMQEHYGDLVSQELLTQWQSDPEQAPGRMVSSPWPDRIDVQSTQKVSEDVYRVKGLVIEITSKNGIAAKRAIVAEVKKINNRWLIDNVELGAYEEENAVVYSNTEYGFRFPLPESWKGFAMVTDEWNGLAPGGPEGEKIVEKGPLLSIRHPKWTKESPRQDIPIMIFTQAQWSSLQQGEFHIGAAPIGPRELGRNSRYVFALPARYNFAFPPGYEEVESIVKDHPLQPMEVSK</sequence>
<dbReference type="PROSITE" id="PS51257">
    <property type="entry name" value="PROKAR_LIPOPROTEIN"/>
    <property type="match status" value="1"/>
</dbReference>
<keyword evidence="1" id="KW-0732">Signal</keyword>
<evidence type="ECO:0000313" key="2">
    <source>
        <dbReference type="EMBL" id="MFC0214962.1"/>
    </source>
</evidence>
<accession>A0ABV6DQT0</accession>
<evidence type="ECO:0000313" key="3">
    <source>
        <dbReference type="Proteomes" id="UP001589776"/>
    </source>
</evidence>
<proteinExistence type="predicted"/>
<feature type="chain" id="PRO_5045336740" description="DUF3828 domain-containing protein" evidence="1">
    <location>
        <begin position="19"/>
        <end position="302"/>
    </location>
</feature>
<gene>
    <name evidence="2" type="ORF">ACFFK0_21360</name>
</gene>
<protein>
    <recommendedName>
        <fullName evidence="4">DUF3828 domain-containing protein</fullName>
    </recommendedName>
</protein>
<evidence type="ECO:0008006" key="4">
    <source>
        <dbReference type="Google" id="ProtNLM"/>
    </source>
</evidence>
<reference evidence="2 3" key="1">
    <citation type="submission" date="2024-09" db="EMBL/GenBank/DDBJ databases">
        <authorList>
            <person name="Sun Q."/>
            <person name="Mori K."/>
        </authorList>
    </citation>
    <scope>NUCLEOTIDE SEQUENCE [LARGE SCALE GENOMIC DNA]</scope>
    <source>
        <strain evidence="2 3">CCM 7759</strain>
    </source>
</reference>
<comment type="caution">
    <text evidence="2">The sequence shown here is derived from an EMBL/GenBank/DDBJ whole genome shotgun (WGS) entry which is preliminary data.</text>
</comment>
<dbReference type="RefSeq" id="WP_377472399.1">
    <property type="nucleotide sequence ID" value="NZ_JBHLWN010000077.1"/>
</dbReference>
<evidence type="ECO:0000256" key="1">
    <source>
        <dbReference type="SAM" id="SignalP"/>
    </source>
</evidence>
<dbReference type="Proteomes" id="UP001589776">
    <property type="component" value="Unassembled WGS sequence"/>
</dbReference>
<name>A0ABV6DQT0_9BACL</name>
<feature type="signal peptide" evidence="1">
    <location>
        <begin position="1"/>
        <end position="18"/>
    </location>
</feature>
<keyword evidence="3" id="KW-1185">Reference proteome</keyword>